<accession>A0ACC0CZ72</accession>
<evidence type="ECO:0000313" key="2">
    <source>
        <dbReference type="Proteomes" id="UP001497680"/>
    </source>
</evidence>
<reference evidence="1 2" key="1">
    <citation type="journal article" date="2022" name="New Phytol.">
        <title>Ecological generalism drives hyperdiversity of secondary metabolite gene clusters in xylarialean endophytes.</title>
        <authorList>
            <person name="Franco M.E.E."/>
            <person name="Wisecaver J.H."/>
            <person name="Arnold A.E."/>
            <person name="Ju Y.M."/>
            <person name="Slot J.C."/>
            <person name="Ahrendt S."/>
            <person name="Moore L.P."/>
            <person name="Eastman K.E."/>
            <person name="Scott K."/>
            <person name="Konkel Z."/>
            <person name="Mondo S.J."/>
            <person name="Kuo A."/>
            <person name="Hayes R.D."/>
            <person name="Haridas S."/>
            <person name="Andreopoulos B."/>
            <person name="Riley R."/>
            <person name="LaButti K."/>
            <person name="Pangilinan J."/>
            <person name="Lipzen A."/>
            <person name="Amirebrahimi M."/>
            <person name="Yan J."/>
            <person name="Adam C."/>
            <person name="Keymanesh K."/>
            <person name="Ng V."/>
            <person name="Louie K."/>
            <person name="Northen T."/>
            <person name="Drula E."/>
            <person name="Henrissat B."/>
            <person name="Hsieh H.M."/>
            <person name="Youens-Clark K."/>
            <person name="Lutzoni F."/>
            <person name="Miadlikowska J."/>
            <person name="Eastwood D.C."/>
            <person name="Hamelin R.C."/>
            <person name="Grigoriev I.V."/>
            <person name="U'Ren J.M."/>
        </authorList>
    </citation>
    <scope>NUCLEOTIDE SEQUENCE [LARGE SCALE GENOMIC DNA]</scope>
    <source>
        <strain evidence="1 2">ER1909</strain>
    </source>
</reference>
<name>A0ACC0CZ72_9PEZI</name>
<organism evidence="1 2">
    <name type="scientific">Hypoxylon rubiginosum</name>
    <dbReference type="NCBI Taxonomy" id="110542"/>
    <lineage>
        <taxon>Eukaryota</taxon>
        <taxon>Fungi</taxon>
        <taxon>Dikarya</taxon>
        <taxon>Ascomycota</taxon>
        <taxon>Pezizomycotina</taxon>
        <taxon>Sordariomycetes</taxon>
        <taxon>Xylariomycetidae</taxon>
        <taxon>Xylariales</taxon>
        <taxon>Hypoxylaceae</taxon>
        <taxon>Hypoxylon</taxon>
    </lineage>
</organism>
<dbReference type="Proteomes" id="UP001497680">
    <property type="component" value="Unassembled WGS sequence"/>
</dbReference>
<comment type="caution">
    <text evidence="1">The sequence shown here is derived from an EMBL/GenBank/DDBJ whole genome shotgun (WGS) entry which is preliminary data.</text>
</comment>
<evidence type="ECO:0000313" key="1">
    <source>
        <dbReference type="EMBL" id="KAI6085595.1"/>
    </source>
</evidence>
<proteinExistence type="predicted"/>
<dbReference type="EMBL" id="MU394323">
    <property type="protein sequence ID" value="KAI6085595.1"/>
    <property type="molecule type" value="Genomic_DNA"/>
</dbReference>
<protein>
    <submittedName>
        <fullName evidence="1">Heterokaryon incompatibility protein-domain-containing protein</fullName>
    </submittedName>
</protein>
<sequence>MVATEAPTSSLYQPLDTSRPEIRLINILPSNETIRCTLQTESLSPDLKYAALSYVWGNPEDTEQIIVNDEEFSATKSLYEALRQFCSNTALLTNNNDTTLPLWVDAICINQNDSEEKSHQVQLMGSIYSSATRVLSWLGVPGVENGDTTIRMMRNIVEAAFNGERKEINETSLRGFLASQPHLLRLNEDQDGITYDNALWRGIRNLFERSYWSRIWIVQEMVLARKANTHLFICGSESITFETMENMSRTFDSLVQHKDLEQLGFDRHVWDLAKQFRSPFTAFQSVGIFRQVQASGASLDAGQIPFYSMCLQATDSRDFVYGFQAITSSDLTVDYKKTTKEVYLDWYGMVFRQWTPTKDGQVGLHPIVYAGLGLDDPSKSGLPSWLPNLARFHEIFEQTYLRNLVLYNRMSSSPSYHLQDQPGVKKMMNNAWSQIQNWIRHLLKLLEKGEPSPNFETPSSISDVVLQISGVRCCGIITEVIDLEVASESSPWPESLHKLCLDILNTNLKDHPLGISALQALFYLIYGGHDPVTERRLSVPPDPDLTFQAFRCLGCKRLAPDNGSGWKNAQFKSYQDLESALDANICKDMKEPGDLEDVLLDILDPEGFMGFRGGADLYRFMVPSKAKAIFQTEDGYMGIGPKGLKKDDQPCILKDVTFPLLIRGNDDGKYSNVGLTYIYGLRHDAIADKIKKGVVETQRFEIV</sequence>
<keyword evidence="2" id="KW-1185">Reference proteome</keyword>
<gene>
    <name evidence="1" type="ORF">F4821DRAFT_240105</name>
</gene>